<dbReference type="PROSITE" id="PS50977">
    <property type="entry name" value="HTH_TETR_2"/>
    <property type="match status" value="1"/>
</dbReference>
<evidence type="ECO:0000256" key="2">
    <source>
        <dbReference type="ARBA" id="ARBA00023015"/>
    </source>
</evidence>
<sequence length="193" mass="21012">MPDSSVRDRILDTLLGLAAERGAEGVTVREVASAAAVSIGTVQYYCHSKEQMLTMAFDEVNRRIAARVDAIEYDGPVGAVLRRALLEFLPIDDVRRREASVYLAFSTRAVVEPTLAAIRHDLITEQHRLCADAFRLAQQRGQDVTVFDADQAAWTTVALIDGLLLNLLSDPRGLSAAGAIEAVDRHLGALTQI</sequence>
<organism evidence="7 8">
    <name type="scientific">Gordonia cholesterolivorans</name>
    <dbReference type="NCBI Taxonomy" id="559625"/>
    <lineage>
        <taxon>Bacteria</taxon>
        <taxon>Bacillati</taxon>
        <taxon>Actinomycetota</taxon>
        <taxon>Actinomycetes</taxon>
        <taxon>Mycobacteriales</taxon>
        <taxon>Gordoniaceae</taxon>
        <taxon>Gordonia</taxon>
    </lineage>
</organism>
<name>A0ABN3HCX9_9ACTN</name>
<keyword evidence="2" id="KW-0805">Transcription regulation</keyword>
<feature type="DNA-binding region" description="H-T-H motif" evidence="5">
    <location>
        <begin position="27"/>
        <end position="46"/>
    </location>
</feature>
<dbReference type="InterPro" id="IPR036271">
    <property type="entry name" value="Tet_transcr_reg_TetR-rel_C_sf"/>
</dbReference>
<comment type="caution">
    <text evidence="7">The sequence shown here is derived from an EMBL/GenBank/DDBJ whole genome shotgun (WGS) entry which is preliminary data.</text>
</comment>
<dbReference type="RefSeq" id="WP_045538966.1">
    <property type="nucleotide sequence ID" value="NZ_BAAARB010000005.1"/>
</dbReference>
<dbReference type="SUPFAM" id="SSF46689">
    <property type="entry name" value="Homeodomain-like"/>
    <property type="match status" value="1"/>
</dbReference>
<protein>
    <recommendedName>
        <fullName evidence="6">HTH tetR-type domain-containing protein</fullName>
    </recommendedName>
</protein>
<evidence type="ECO:0000256" key="1">
    <source>
        <dbReference type="ARBA" id="ARBA00022491"/>
    </source>
</evidence>
<keyword evidence="3 5" id="KW-0238">DNA-binding</keyword>
<dbReference type="EMBL" id="BAAARB010000005">
    <property type="protein sequence ID" value="GAA2375378.1"/>
    <property type="molecule type" value="Genomic_DNA"/>
</dbReference>
<evidence type="ECO:0000313" key="7">
    <source>
        <dbReference type="EMBL" id="GAA2375378.1"/>
    </source>
</evidence>
<evidence type="ECO:0000256" key="3">
    <source>
        <dbReference type="ARBA" id="ARBA00023125"/>
    </source>
</evidence>
<dbReference type="Pfam" id="PF00440">
    <property type="entry name" value="TetR_N"/>
    <property type="match status" value="1"/>
</dbReference>
<evidence type="ECO:0000313" key="8">
    <source>
        <dbReference type="Proteomes" id="UP001501170"/>
    </source>
</evidence>
<accession>A0ABN3HCX9</accession>
<dbReference type="InterPro" id="IPR001647">
    <property type="entry name" value="HTH_TetR"/>
</dbReference>
<dbReference type="InterPro" id="IPR050109">
    <property type="entry name" value="HTH-type_TetR-like_transc_reg"/>
</dbReference>
<keyword evidence="1" id="KW-0678">Repressor</keyword>
<dbReference type="SUPFAM" id="SSF48498">
    <property type="entry name" value="Tetracyclin repressor-like, C-terminal domain"/>
    <property type="match status" value="1"/>
</dbReference>
<dbReference type="InterPro" id="IPR009057">
    <property type="entry name" value="Homeodomain-like_sf"/>
</dbReference>
<reference evidence="7 8" key="1">
    <citation type="journal article" date="2019" name="Int. J. Syst. Evol. Microbiol.">
        <title>The Global Catalogue of Microorganisms (GCM) 10K type strain sequencing project: providing services to taxonomists for standard genome sequencing and annotation.</title>
        <authorList>
            <consortium name="The Broad Institute Genomics Platform"/>
            <consortium name="The Broad Institute Genome Sequencing Center for Infectious Disease"/>
            <person name="Wu L."/>
            <person name="Ma J."/>
        </authorList>
    </citation>
    <scope>NUCLEOTIDE SEQUENCE [LARGE SCALE GENOMIC DNA]</scope>
    <source>
        <strain evidence="7 8">JCM 16227</strain>
    </source>
</reference>
<dbReference type="InterPro" id="IPR039538">
    <property type="entry name" value="BetI_C"/>
</dbReference>
<evidence type="ECO:0000256" key="5">
    <source>
        <dbReference type="PROSITE-ProRule" id="PRU00335"/>
    </source>
</evidence>
<evidence type="ECO:0000259" key="6">
    <source>
        <dbReference type="PROSITE" id="PS50977"/>
    </source>
</evidence>
<feature type="domain" description="HTH tetR-type" evidence="6">
    <location>
        <begin position="4"/>
        <end position="64"/>
    </location>
</feature>
<dbReference type="Pfam" id="PF13977">
    <property type="entry name" value="TetR_C_6"/>
    <property type="match status" value="1"/>
</dbReference>
<dbReference type="Proteomes" id="UP001501170">
    <property type="component" value="Unassembled WGS sequence"/>
</dbReference>
<evidence type="ECO:0000256" key="4">
    <source>
        <dbReference type="ARBA" id="ARBA00023163"/>
    </source>
</evidence>
<gene>
    <name evidence="7" type="ORF">GCM10009855_13250</name>
</gene>
<proteinExistence type="predicted"/>
<dbReference type="PANTHER" id="PTHR30055">
    <property type="entry name" value="HTH-TYPE TRANSCRIPTIONAL REGULATOR RUTR"/>
    <property type="match status" value="1"/>
</dbReference>
<dbReference type="PANTHER" id="PTHR30055:SF234">
    <property type="entry name" value="HTH-TYPE TRANSCRIPTIONAL REGULATOR BETI"/>
    <property type="match status" value="1"/>
</dbReference>
<keyword evidence="4" id="KW-0804">Transcription</keyword>
<keyword evidence="8" id="KW-1185">Reference proteome</keyword>
<dbReference type="Gene3D" id="1.10.357.10">
    <property type="entry name" value="Tetracycline Repressor, domain 2"/>
    <property type="match status" value="1"/>
</dbReference>